<dbReference type="RefSeq" id="WP_345583628.1">
    <property type="nucleotide sequence ID" value="NZ_BAABLV010000038.1"/>
</dbReference>
<dbReference type="InterPro" id="IPR019639">
    <property type="entry name" value="DUF2505"/>
</dbReference>
<dbReference type="Pfam" id="PF10698">
    <property type="entry name" value="DUF2505"/>
    <property type="match status" value="1"/>
</dbReference>
<dbReference type="Proteomes" id="UP001501521">
    <property type="component" value="Unassembled WGS sequence"/>
</dbReference>
<gene>
    <name evidence="1" type="ORF">GCM10025789_26360</name>
</gene>
<reference evidence="2" key="1">
    <citation type="journal article" date="2019" name="Int. J. Syst. Evol. Microbiol.">
        <title>The Global Catalogue of Microorganisms (GCM) 10K type strain sequencing project: providing services to taxonomists for standard genome sequencing and annotation.</title>
        <authorList>
            <consortium name="The Broad Institute Genomics Platform"/>
            <consortium name="The Broad Institute Genome Sequencing Center for Infectious Disease"/>
            <person name="Wu L."/>
            <person name="Ma J."/>
        </authorList>
    </citation>
    <scope>NUCLEOTIDE SEQUENCE [LARGE SCALE GENOMIC DNA]</scope>
    <source>
        <strain evidence="2">JCM 19125</strain>
    </source>
</reference>
<sequence length="157" mass="17081">MDLDYTHTYAANPERVVGLLRNEEFIADVARHAGATEHAVDITPDATTLTMSLPVPANVAKFVGSTMKLKQVFRFEAPASDGSIRGRVDVDVPGMPVDVKADALMVPQSNGSTEGRYTGDLKVKIPLVGKKVEAQVEPYIRDAFAGLERRAADWLTR</sequence>
<accession>A0ABP9FJS0</accession>
<proteinExistence type="predicted"/>
<organism evidence="1 2">
    <name type="scientific">Tessaracoccus lubricantis</name>
    <dbReference type="NCBI Taxonomy" id="545543"/>
    <lineage>
        <taxon>Bacteria</taxon>
        <taxon>Bacillati</taxon>
        <taxon>Actinomycetota</taxon>
        <taxon>Actinomycetes</taxon>
        <taxon>Propionibacteriales</taxon>
        <taxon>Propionibacteriaceae</taxon>
        <taxon>Tessaracoccus</taxon>
    </lineage>
</organism>
<name>A0ABP9FJS0_9ACTN</name>
<comment type="caution">
    <text evidence="1">The sequence shown here is derived from an EMBL/GenBank/DDBJ whole genome shotgun (WGS) entry which is preliminary data.</text>
</comment>
<evidence type="ECO:0008006" key="3">
    <source>
        <dbReference type="Google" id="ProtNLM"/>
    </source>
</evidence>
<keyword evidence="2" id="KW-1185">Reference proteome</keyword>
<protein>
    <recommendedName>
        <fullName evidence="3">DUF2505 domain-containing protein</fullName>
    </recommendedName>
</protein>
<evidence type="ECO:0000313" key="1">
    <source>
        <dbReference type="EMBL" id="GAA4905732.1"/>
    </source>
</evidence>
<evidence type="ECO:0000313" key="2">
    <source>
        <dbReference type="Proteomes" id="UP001501521"/>
    </source>
</evidence>
<dbReference type="EMBL" id="BAABLV010000038">
    <property type="protein sequence ID" value="GAA4905732.1"/>
    <property type="molecule type" value="Genomic_DNA"/>
</dbReference>
<dbReference type="SUPFAM" id="SSF55961">
    <property type="entry name" value="Bet v1-like"/>
    <property type="match status" value="1"/>
</dbReference>